<dbReference type="STRING" id="1202724.AM493_10345"/>
<dbReference type="InterPro" id="IPR011051">
    <property type="entry name" value="RmlC_Cupin_sf"/>
</dbReference>
<feature type="domain" description="Quercetin 2,3-dioxygenase C-terminal cupin" evidence="1">
    <location>
        <begin position="152"/>
        <end position="218"/>
    </location>
</feature>
<dbReference type="InterPro" id="IPR014710">
    <property type="entry name" value="RmlC-like_jellyroll"/>
</dbReference>
<dbReference type="Proteomes" id="UP000037755">
    <property type="component" value="Unassembled WGS sequence"/>
</dbReference>
<keyword evidence="3" id="KW-1185">Reference proteome</keyword>
<dbReference type="SUPFAM" id="SSF51182">
    <property type="entry name" value="RmlC-like cupins"/>
    <property type="match status" value="1"/>
</dbReference>
<proteinExistence type="predicted"/>
<protein>
    <recommendedName>
        <fullName evidence="1">Quercetin 2,3-dioxygenase C-terminal cupin domain-containing protein</fullName>
    </recommendedName>
</protein>
<dbReference type="PATRIC" id="fig|1202724.3.peg.2146"/>
<dbReference type="AlphaFoldDB" id="A0A0M8MB39"/>
<evidence type="ECO:0000313" key="2">
    <source>
        <dbReference type="EMBL" id="KOS06385.1"/>
    </source>
</evidence>
<dbReference type="OrthoDB" id="321327at2"/>
<gene>
    <name evidence="2" type="ORF">AM493_10345</name>
</gene>
<evidence type="ECO:0000259" key="1">
    <source>
        <dbReference type="Pfam" id="PF17954"/>
    </source>
</evidence>
<dbReference type="Gene3D" id="2.60.120.10">
    <property type="entry name" value="Jelly Rolls"/>
    <property type="match status" value="2"/>
</dbReference>
<evidence type="ECO:0000313" key="3">
    <source>
        <dbReference type="Proteomes" id="UP000037755"/>
    </source>
</evidence>
<organism evidence="2 3">
    <name type="scientific">Flavobacterium akiainvivens</name>
    <dbReference type="NCBI Taxonomy" id="1202724"/>
    <lineage>
        <taxon>Bacteria</taxon>
        <taxon>Pseudomonadati</taxon>
        <taxon>Bacteroidota</taxon>
        <taxon>Flavobacteriia</taxon>
        <taxon>Flavobacteriales</taxon>
        <taxon>Flavobacteriaceae</taxon>
        <taxon>Flavobacterium</taxon>
    </lineage>
</organism>
<reference evidence="2 3" key="1">
    <citation type="submission" date="2015-08" db="EMBL/GenBank/DDBJ databases">
        <title>Whole genome sequence of Flavobacterium akiainvivens IK-1T, from decaying Wikstroemia oahuensis, an endemic Hawaiian shrub.</title>
        <authorList>
            <person name="Wan X."/>
            <person name="Hou S."/>
            <person name="Saito J."/>
            <person name="Donachie S."/>
        </authorList>
    </citation>
    <scope>NUCLEOTIDE SEQUENCE [LARGE SCALE GENOMIC DNA]</scope>
    <source>
        <strain evidence="2 3">IK-1</strain>
    </source>
</reference>
<name>A0A0M8MB39_9FLAO</name>
<comment type="caution">
    <text evidence="2">The sequence shown here is derived from an EMBL/GenBank/DDBJ whole genome shotgun (WGS) entry which is preliminary data.</text>
</comment>
<dbReference type="EMBL" id="LIYD01000005">
    <property type="protein sequence ID" value="KOS06385.1"/>
    <property type="molecule type" value="Genomic_DNA"/>
</dbReference>
<accession>A0A0M8MB39</accession>
<dbReference type="InterPro" id="IPR041602">
    <property type="entry name" value="Quercetinase_C"/>
</dbReference>
<sequence>MKRQSTAIIYKAQQRGHFENEQQRLLSTFNFGTYHAENREPFGSLSVLNDEVLAPGFSITRSIQEGTSALIIPLTGGIKVTHETTEFESFPDEALILPAGEISIKNPYEAELVNFLYIELNTGTSGYQNIGFKLDTKNTLLPFIKLEAVKGYIGIFEGRQEAFYTLQPGHGLFVFIINGAFETEGRLLEERDALALWNTNEAEIEALSNNAALLLFEVKI</sequence>
<dbReference type="Pfam" id="PF17954">
    <property type="entry name" value="Pirin_C_2"/>
    <property type="match status" value="1"/>
</dbReference>
<dbReference type="RefSeq" id="WP_054407893.1">
    <property type="nucleotide sequence ID" value="NZ_FOYA01000001.1"/>
</dbReference>